<accession>A0A0G0Y6S7</accession>
<feature type="transmembrane region" description="Helical" evidence="6">
    <location>
        <begin position="191"/>
        <end position="219"/>
    </location>
</feature>
<dbReference type="AlphaFoldDB" id="A0A0G0Y6S7"/>
<dbReference type="STRING" id="1618356.UU93_C0007G0022"/>
<feature type="transmembrane region" description="Helical" evidence="6">
    <location>
        <begin position="279"/>
        <end position="302"/>
    </location>
</feature>
<sequence length="400" mass="44232">MVKWVLIISLIVMIVLRVCLIYSDRGKLAVGISVKIIETINNNLQREKGRNYIDSGDIWIKLPTVTNLEGGDRIMVVGRLSSKVIIKNKNKFLLIPRHIEIQKHSNSYPVLLRERLLSWIPGDEGALAVGLLFGGTGYMGRTTTEYFRRAGISHILSASGYNVSLVASWITTVCVILVGKKRGLGFSIIGIWIYVWLAGPTPAVIRAAVMATATIVGLLEGRETDVGWWLVLTALLMLIYNPLWISDIGFLLSFASMAGLIWIQPLLKISRLPRYLLGVWEMLSVTLTAQLVTMPLILYFFGDISVIAPVSNLAILWLVPLVMQVLGATMLVGVFVPALGQILAYLAWPELHYMVGITKVLGSLEIASWSLGKISWVWMAGAYATIILGVIYIKTKQKLA</sequence>
<comment type="subcellular location">
    <subcellularLocation>
        <location evidence="1">Cell membrane</location>
        <topology evidence="1">Multi-pass membrane protein</topology>
    </subcellularLocation>
</comment>
<dbReference type="GO" id="GO:0005886">
    <property type="term" value="C:plasma membrane"/>
    <property type="evidence" value="ECO:0007669"/>
    <property type="project" value="UniProtKB-SubCell"/>
</dbReference>
<keyword evidence="3 6" id="KW-0812">Transmembrane</keyword>
<evidence type="ECO:0000256" key="3">
    <source>
        <dbReference type="ARBA" id="ARBA00022692"/>
    </source>
</evidence>
<feature type="transmembrane region" description="Helical" evidence="6">
    <location>
        <begin position="226"/>
        <end position="244"/>
    </location>
</feature>
<dbReference type="Pfam" id="PF03772">
    <property type="entry name" value="Competence"/>
    <property type="match status" value="1"/>
</dbReference>
<dbReference type="Proteomes" id="UP000034160">
    <property type="component" value="Unassembled WGS sequence"/>
</dbReference>
<dbReference type="EMBL" id="LCCN01000007">
    <property type="protein sequence ID" value="KKS32417.1"/>
    <property type="molecule type" value="Genomic_DNA"/>
</dbReference>
<proteinExistence type="predicted"/>
<dbReference type="InterPro" id="IPR004477">
    <property type="entry name" value="ComEC_N"/>
</dbReference>
<feature type="transmembrane region" description="Helical" evidence="6">
    <location>
        <begin position="351"/>
        <end position="369"/>
    </location>
</feature>
<dbReference type="PANTHER" id="PTHR30619">
    <property type="entry name" value="DNA INTERNALIZATION/COMPETENCE PROTEIN COMEC/REC2"/>
    <property type="match status" value="1"/>
</dbReference>
<name>A0A0G0Y6S7_9BACT</name>
<organism evidence="8 9">
    <name type="scientific">Candidatus Amesbacteria bacterium GW2011_GWA2_42_12</name>
    <dbReference type="NCBI Taxonomy" id="1618356"/>
    <lineage>
        <taxon>Bacteria</taxon>
        <taxon>Candidatus Amesiibacteriota</taxon>
    </lineage>
</organism>
<gene>
    <name evidence="8" type="ORF">UU93_C0007G0022</name>
</gene>
<dbReference type="InterPro" id="IPR052159">
    <property type="entry name" value="Competence_DNA_uptake"/>
</dbReference>
<keyword evidence="4 6" id="KW-1133">Transmembrane helix</keyword>
<dbReference type="NCBIfam" id="TIGR00360">
    <property type="entry name" value="ComEC_N-term"/>
    <property type="match status" value="1"/>
</dbReference>
<reference evidence="8 9" key="1">
    <citation type="journal article" date="2015" name="Nature">
        <title>rRNA introns, odd ribosomes, and small enigmatic genomes across a large radiation of phyla.</title>
        <authorList>
            <person name="Brown C.T."/>
            <person name="Hug L.A."/>
            <person name="Thomas B.C."/>
            <person name="Sharon I."/>
            <person name="Castelle C.J."/>
            <person name="Singh A."/>
            <person name="Wilkins M.J."/>
            <person name="Williams K.H."/>
            <person name="Banfield J.F."/>
        </authorList>
    </citation>
    <scope>NUCLEOTIDE SEQUENCE [LARGE SCALE GENOMIC DNA]</scope>
</reference>
<feature type="transmembrane region" description="Helical" evidence="6">
    <location>
        <begin position="6"/>
        <end position="23"/>
    </location>
</feature>
<keyword evidence="5 6" id="KW-0472">Membrane</keyword>
<protein>
    <submittedName>
        <fullName evidence="8">ComEC/Rec2-related protein</fullName>
    </submittedName>
</protein>
<evidence type="ECO:0000256" key="5">
    <source>
        <dbReference type="ARBA" id="ARBA00023136"/>
    </source>
</evidence>
<evidence type="ECO:0000259" key="7">
    <source>
        <dbReference type="Pfam" id="PF03772"/>
    </source>
</evidence>
<evidence type="ECO:0000313" key="9">
    <source>
        <dbReference type="Proteomes" id="UP000034160"/>
    </source>
</evidence>
<evidence type="ECO:0000256" key="1">
    <source>
        <dbReference type="ARBA" id="ARBA00004651"/>
    </source>
</evidence>
<dbReference type="PATRIC" id="fig|1618356.3.peg.437"/>
<feature type="transmembrane region" description="Helical" evidence="6">
    <location>
        <begin position="250"/>
        <end position="267"/>
    </location>
</feature>
<feature type="transmembrane region" description="Helical" evidence="6">
    <location>
        <begin position="158"/>
        <end position="179"/>
    </location>
</feature>
<dbReference type="PANTHER" id="PTHR30619:SF1">
    <property type="entry name" value="RECOMBINATION PROTEIN 2"/>
    <property type="match status" value="1"/>
</dbReference>
<evidence type="ECO:0000256" key="2">
    <source>
        <dbReference type="ARBA" id="ARBA00022475"/>
    </source>
</evidence>
<evidence type="ECO:0000256" key="6">
    <source>
        <dbReference type="SAM" id="Phobius"/>
    </source>
</evidence>
<evidence type="ECO:0000313" key="8">
    <source>
        <dbReference type="EMBL" id="KKS32417.1"/>
    </source>
</evidence>
<keyword evidence="2" id="KW-1003">Cell membrane</keyword>
<feature type="transmembrane region" description="Helical" evidence="6">
    <location>
        <begin position="314"/>
        <end position="339"/>
    </location>
</feature>
<feature type="domain" description="ComEC/Rec2-related protein" evidence="7">
    <location>
        <begin position="131"/>
        <end position="394"/>
    </location>
</feature>
<feature type="transmembrane region" description="Helical" evidence="6">
    <location>
        <begin position="375"/>
        <end position="393"/>
    </location>
</feature>
<comment type="caution">
    <text evidence="8">The sequence shown here is derived from an EMBL/GenBank/DDBJ whole genome shotgun (WGS) entry which is preliminary data.</text>
</comment>
<evidence type="ECO:0000256" key="4">
    <source>
        <dbReference type="ARBA" id="ARBA00022989"/>
    </source>
</evidence>